<dbReference type="PROSITE" id="PS51891">
    <property type="entry name" value="CENP_V_GFA"/>
    <property type="match status" value="1"/>
</dbReference>
<dbReference type="InterPro" id="IPR006913">
    <property type="entry name" value="CENP-V/GFA"/>
</dbReference>
<accession>A0A7S2YTI8</accession>
<evidence type="ECO:0000256" key="1">
    <source>
        <dbReference type="ARBA" id="ARBA00005495"/>
    </source>
</evidence>
<dbReference type="Pfam" id="PF04828">
    <property type="entry name" value="GFA"/>
    <property type="match status" value="1"/>
</dbReference>
<reference evidence="6" key="1">
    <citation type="submission" date="2021-01" db="EMBL/GenBank/DDBJ databases">
        <authorList>
            <person name="Corre E."/>
            <person name="Pelletier E."/>
            <person name="Niang G."/>
            <person name="Scheremetjew M."/>
            <person name="Finn R."/>
            <person name="Kale V."/>
            <person name="Holt S."/>
            <person name="Cochrane G."/>
            <person name="Meng A."/>
            <person name="Brown T."/>
            <person name="Cohen L."/>
        </authorList>
    </citation>
    <scope>NUCLEOTIDE SEQUENCE</scope>
    <source>
        <strain evidence="6">CCMP125</strain>
    </source>
</reference>
<proteinExistence type="inferred from homology"/>
<keyword evidence="4" id="KW-0456">Lyase</keyword>
<dbReference type="PANTHER" id="PTHR33337:SF40">
    <property type="entry name" value="CENP-V_GFA DOMAIN-CONTAINING PROTEIN-RELATED"/>
    <property type="match status" value="1"/>
</dbReference>
<organism evidence="6">
    <name type="scientific">Entomoneis paludosa</name>
    <dbReference type="NCBI Taxonomy" id="265537"/>
    <lineage>
        <taxon>Eukaryota</taxon>
        <taxon>Sar</taxon>
        <taxon>Stramenopiles</taxon>
        <taxon>Ochrophyta</taxon>
        <taxon>Bacillariophyta</taxon>
        <taxon>Bacillariophyceae</taxon>
        <taxon>Bacillariophycidae</taxon>
        <taxon>Entomoneidaceae</taxon>
        <taxon>Entomoneis</taxon>
    </lineage>
</organism>
<keyword evidence="2" id="KW-0479">Metal-binding</keyword>
<comment type="similarity">
    <text evidence="1">Belongs to the Gfa family.</text>
</comment>
<evidence type="ECO:0000259" key="5">
    <source>
        <dbReference type="PROSITE" id="PS51891"/>
    </source>
</evidence>
<dbReference type="EMBL" id="HBHT01040517">
    <property type="protein sequence ID" value="CAD9994981.1"/>
    <property type="molecule type" value="Transcribed_RNA"/>
</dbReference>
<protein>
    <recommendedName>
        <fullName evidence="5">CENP-V/GFA domain-containing protein</fullName>
    </recommendedName>
</protein>
<dbReference type="InterPro" id="IPR011057">
    <property type="entry name" value="Mss4-like_sf"/>
</dbReference>
<sequence length="130" mass="14174">MTTRTYTCMCGDFEGQVTGEPPLSCWCHCKTCRQQTGAPMQLGVWTPDNFKAIKGDDKLIKYNSAPTIYRNSCGKCGSFAYKVLPDGNLAIPLGALEPPVKPACNIMCAKEHAGEHPIMAPELPKHDAFP</sequence>
<dbReference type="GO" id="GO:0016846">
    <property type="term" value="F:carbon-sulfur lyase activity"/>
    <property type="evidence" value="ECO:0007669"/>
    <property type="project" value="InterPro"/>
</dbReference>
<keyword evidence="3" id="KW-0862">Zinc</keyword>
<evidence type="ECO:0000256" key="4">
    <source>
        <dbReference type="ARBA" id="ARBA00023239"/>
    </source>
</evidence>
<evidence type="ECO:0000256" key="2">
    <source>
        <dbReference type="ARBA" id="ARBA00022723"/>
    </source>
</evidence>
<feature type="domain" description="CENP-V/GFA" evidence="5">
    <location>
        <begin position="4"/>
        <end position="127"/>
    </location>
</feature>
<gene>
    <name evidence="6" type="ORF">APAL1065_LOCUS27218</name>
</gene>
<evidence type="ECO:0000313" key="6">
    <source>
        <dbReference type="EMBL" id="CAD9994981.1"/>
    </source>
</evidence>
<name>A0A7S2YTI8_9STRA</name>
<dbReference type="AlphaFoldDB" id="A0A7S2YTI8"/>
<dbReference type="SUPFAM" id="SSF51316">
    <property type="entry name" value="Mss4-like"/>
    <property type="match status" value="1"/>
</dbReference>
<dbReference type="GO" id="GO:0046872">
    <property type="term" value="F:metal ion binding"/>
    <property type="evidence" value="ECO:0007669"/>
    <property type="project" value="UniProtKB-KW"/>
</dbReference>
<evidence type="ECO:0000256" key="3">
    <source>
        <dbReference type="ARBA" id="ARBA00022833"/>
    </source>
</evidence>
<dbReference type="PANTHER" id="PTHR33337">
    <property type="entry name" value="GFA DOMAIN-CONTAINING PROTEIN"/>
    <property type="match status" value="1"/>
</dbReference>
<dbReference type="Gene3D" id="3.90.1590.10">
    <property type="entry name" value="glutathione-dependent formaldehyde- activating enzyme (gfa)"/>
    <property type="match status" value="1"/>
</dbReference>